<comment type="cofactor">
    <cofactor evidence="9">
        <name>heme</name>
        <dbReference type="ChEBI" id="CHEBI:30413"/>
    </cofactor>
</comment>
<evidence type="ECO:0000256" key="2">
    <source>
        <dbReference type="ARBA" id="ARBA00022679"/>
    </source>
</evidence>
<dbReference type="GO" id="GO:0004497">
    <property type="term" value="F:monooxygenase activity"/>
    <property type="evidence" value="ECO:0007669"/>
    <property type="project" value="InterPro"/>
</dbReference>
<evidence type="ECO:0000256" key="8">
    <source>
        <dbReference type="ARBA" id="ARBA00048568"/>
    </source>
</evidence>
<dbReference type="OrthoDB" id="1470350at2759"/>
<sequence>MGAVHSTALAGLVIVGFGRVYVYLRHVTGLSHLPSPPFPSYIWGHTVDLRKAVVGTRYNTWRKTLGNTYVLYEPLMEPVLVLGDPKGVSHVLNTNVTNYHRPEIDKYILRMWFGRSLLNVEDEEHLKMRKQLNPAFTPQSVKEVSHVFFELAHRLAVQWDDEIGADSDSAVFSITHSIHTFSLNAISMTMFAHDPNASAGTIPTLLRNITNGPSVNNTFTRLMGVLIGKFPQLLSLPNPMKTWAGQLRTELGKIANEVWEESREDASMEAKVIRVLNKYGKDGEVVSKDEAVAQIIGLLFAGSETVANVMGELFYELARQPTIQDKLRSELVEYERTHGHPPDIDDLTRTGDGGLPYLEAVTRETMRCKAVLMDISRCTIDDDVIPLSIPIAGSNITELPIKAGTNVSIPIRDGVNVDPTIWGPDAHVFRPERWLEGGGLLESVRSVHAFGNILTFGDGPKICLGRNFALAEFKVVASTLIPKFEFKSDGSEIDFYHLGGNTVKPKSPEFADRVRAVFRQVWDDFYAWEERYSQETLDGLMKPVKPVDSEIYLKPNDAALSLDALDDTMLDESIMDDNDNDGSRSNDADFLAVTSFSTNPERPPKTHHLQFTDVAIDAGLIPEPYSEHESCAPITRSLFTGDDANDIPFVPFADDPSFDHLQHLAHHKRLKWQNPVRNTDVELIMLETAGRLTKERWRDMPVTFHHIEQTRIFDSMLFIGEGGCDSGLLHASLQRDYVPWPGARGLNFLHSRDPLRPAADDLFGRLQRVQEIFCPNLSCTDAFCMTHIDSIPMREPKAPRRTPYDLVHAIETPCGETCCALPQNRPTGSVNWPDDARAELRTMLAVDPDWSPCDLAKIMLRPCREIFALRMDSLPFINPPPPIPKVRKARGKPKFRDEDSDKYTPCDPCTHTGPCMGDYCPCYVNKGHCERNCHCELNCIRRHRGCKCTVIKHEKLCRTKKCPCYRAGRECDPELCLPCEANTYIYLVAKTLADEDANLCQNCLIQRGQHKNPVVRIGQFGLGLFLTEPAETGDLLMEYVGEIILPLTMASRDDLARHRERNYVFALNRTYAIDAGQAGNPSRYINHAPKDEANCKALVHLVNGEHRIGIFATKDIEAGHEIFLFYGTEFFENL</sequence>
<evidence type="ECO:0000256" key="9">
    <source>
        <dbReference type="PIRSR" id="PIRSR602401-1"/>
    </source>
</evidence>
<keyword evidence="6" id="KW-0805">Transcription regulation</keyword>
<reference evidence="12 13" key="1">
    <citation type="submission" date="2019-02" db="EMBL/GenBank/DDBJ databases">
        <title>Genome sequencing of the rare red list fungi Dentipellis fragilis.</title>
        <authorList>
            <person name="Buettner E."/>
            <person name="Kellner H."/>
        </authorList>
    </citation>
    <scope>NUCLEOTIDE SEQUENCE [LARGE SCALE GENOMIC DNA]</scope>
    <source>
        <strain evidence="12 13">DSM 105465</strain>
    </source>
</reference>
<dbReference type="InterPro" id="IPR001214">
    <property type="entry name" value="SET_dom"/>
</dbReference>
<keyword evidence="1" id="KW-0489">Methyltransferase</keyword>
<dbReference type="Gene3D" id="2.170.270.10">
    <property type="entry name" value="SET domain"/>
    <property type="match status" value="1"/>
</dbReference>
<dbReference type="PRINTS" id="PR00463">
    <property type="entry name" value="EP450I"/>
</dbReference>
<evidence type="ECO:0000256" key="4">
    <source>
        <dbReference type="ARBA" id="ARBA00022723"/>
    </source>
</evidence>
<protein>
    <recommendedName>
        <fullName evidence="14">SET domain-containing protein</fullName>
    </recommendedName>
</protein>
<gene>
    <name evidence="12" type="ORF">EVG20_g10413</name>
</gene>
<evidence type="ECO:0000256" key="5">
    <source>
        <dbReference type="ARBA" id="ARBA00023004"/>
    </source>
</evidence>
<evidence type="ECO:0008006" key="14">
    <source>
        <dbReference type="Google" id="ProtNLM"/>
    </source>
</evidence>
<dbReference type="GO" id="GO:0003682">
    <property type="term" value="F:chromatin binding"/>
    <property type="evidence" value="ECO:0007669"/>
    <property type="project" value="TreeGrafter"/>
</dbReference>
<dbReference type="InterPro" id="IPR046341">
    <property type="entry name" value="SET_dom_sf"/>
</dbReference>
<dbReference type="GO" id="GO:0016705">
    <property type="term" value="F:oxidoreductase activity, acting on paired donors, with incorporation or reduction of molecular oxygen"/>
    <property type="evidence" value="ECO:0007669"/>
    <property type="project" value="InterPro"/>
</dbReference>
<name>A0A4Y9XR14_9AGAM</name>
<evidence type="ECO:0000313" key="12">
    <source>
        <dbReference type="EMBL" id="TFY52764.1"/>
    </source>
</evidence>
<keyword evidence="4 9" id="KW-0479">Metal-binding</keyword>
<dbReference type="GO" id="GO:0005506">
    <property type="term" value="F:iron ion binding"/>
    <property type="evidence" value="ECO:0007669"/>
    <property type="project" value="InterPro"/>
</dbReference>
<dbReference type="Pfam" id="PF00067">
    <property type="entry name" value="p450"/>
    <property type="match status" value="1"/>
</dbReference>
<keyword evidence="13" id="KW-1185">Reference proteome</keyword>
<evidence type="ECO:0000256" key="1">
    <source>
        <dbReference type="ARBA" id="ARBA00022603"/>
    </source>
</evidence>
<dbReference type="InterPro" id="IPR033467">
    <property type="entry name" value="Tesmin/TSO1-like_CXC"/>
</dbReference>
<evidence type="ECO:0000256" key="7">
    <source>
        <dbReference type="ARBA" id="ARBA00023163"/>
    </source>
</evidence>
<dbReference type="STRING" id="205917.A0A4Y9XR14"/>
<feature type="domain" description="CXC" evidence="11">
    <location>
        <begin position="886"/>
        <end position="996"/>
    </location>
</feature>
<dbReference type="AlphaFoldDB" id="A0A4Y9XR14"/>
<dbReference type="GO" id="GO:0031507">
    <property type="term" value="P:heterochromatin formation"/>
    <property type="evidence" value="ECO:0007669"/>
    <property type="project" value="TreeGrafter"/>
</dbReference>
<dbReference type="GO" id="GO:0005634">
    <property type="term" value="C:nucleus"/>
    <property type="evidence" value="ECO:0007669"/>
    <property type="project" value="TreeGrafter"/>
</dbReference>
<evidence type="ECO:0000256" key="3">
    <source>
        <dbReference type="ARBA" id="ARBA00022691"/>
    </source>
</evidence>
<dbReference type="PRINTS" id="PR00385">
    <property type="entry name" value="P450"/>
</dbReference>
<dbReference type="GO" id="GO:0032259">
    <property type="term" value="P:methylation"/>
    <property type="evidence" value="ECO:0007669"/>
    <property type="project" value="UniProtKB-KW"/>
</dbReference>
<dbReference type="PROSITE" id="PS50280">
    <property type="entry name" value="SET"/>
    <property type="match status" value="1"/>
</dbReference>
<keyword evidence="9" id="KW-0349">Heme</keyword>
<dbReference type="InterPro" id="IPR026489">
    <property type="entry name" value="CXC_dom"/>
</dbReference>
<evidence type="ECO:0000259" key="10">
    <source>
        <dbReference type="PROSITE" id="PS50280"/>
    </source>
</evidence>
<feature type="domain" description="SET" evidence="10">
    <location>
        <begin position="1003"/>
        <end position="1127"/>
    </location>
</feature>
<dbReference type="SMART" id="SM01114">
    <property type="entry name" value="CXC"/>
    <property type="match status" value="2"/>
</dbReference>
<dbReference type="SUPFAM" id="SSF48264">
    <property type="entry name" value="Cytochrome P450"/>
    <property type="match status" value="1"/>
</dbReference>
<dbReference type="PROSITE" id="PS51633">
    <property type="entry name" value="CXC"/>
    <property type="match status" value="1"/>
</dbReference>
<dbReference type="InterPro" id="IPR036396">
    <property type="entry name" value="Cyt_P450_sf"/>
</dbReference>
<organism evidence="12 13">
    <name type="scientific">Dentipellis fragilis</name>
    <dbReference type="NCBI Taxonomy" id="205917"/>
    <lineage>
        <taxon>Eukaryota</taxon>
        <taxon>Fungi</taxon>
        <taxon>Dikarya</taxon>
        <taxon>Basidiomycota</taxon>
        <taxon>Agaricomycotina</taxon>
        <taxon>Agaricomycetes</taxon>
        <taxon>Russulales</taxon>
        <taxon>Hericiaceae</taxon>
        <taxon>Dentipellis</taxon>
    </lineage>
</organism>
<dbReference type="InterPro" id="IPR045318">
    <property type="entry name" value="EZH1/2-like"/>
</dbReference>
<comment type="caution">
    <text evidence="12">The sequence shown here is derived from an EMBL/GenBank/DDBJ whole genome shotgun (WGS) entry which is preliminary data.</text>
</comment>
<dbReference type="Gene3D" id="1.10.630.10">
    <property type="entry name" value="Cytochrome P450"/>
    <property type="match status" value="1"/>
</dbReference>
<dbReference type="InterPro" id="IPR002401">
    <property type="entry name" value="Cyt_P450_E_grp-I"/>
</dbReference>
<evidence type="ECO:0000313" key="13">
    <source>
        <dbReference type="Proteomes" id="UP000298327"/>
    </source>
</evidence>
<dbReference type="PANTHER" id="PTHR45747:SF4">
    <property type="entry name" value="HISTONE-LYSINE N-METHYLTRANSFERASE E(Z)"/>
    <property type="match status" value="1"/>
</dbReference>
<dbReference type="GO" id="GO:0140951">
    <property type="term" value="F:histone H3K27 trimethyltransferase activity"/>
    <property type="evidence" value="ECO:0007669"/>
    <property type="project" value="UniProtKB-EC"/>
</dbReference>
<dbReference type="Pfam" id="PF18264">
    <property type="entry name" value="preSET_CXC"/>
    <property type="match status" value="1"/>
</dbReference>
<dbReference type="EMBL" id="SEOQ01001254">
    <property type="protein sequence ID" value="TFY52764.1"/>
    <property type="molecule type" value="Genomic_DNA"/>
</dbReference>
<dbReference type="InterPro" id="IPR017972">
    <property type="entry name" value="Cyt_P450_CS"/>
</dbReference>
<dbReference type="SUPFAM" id="SSF82199">
    <property type="entry name" value="SET domain"/>
    <property type="match status" value="1"/>
</dbReference>
<keyword evidence="2" id="KW-0808">Transferase</keyword>
<feature type="binding site" description="axial binding residue" evidence="9">
    <location>
        <position position="463"/>
    </location>
    <ligand>
        <name>heme</name>
        <dbReference type="ChEBI" id="CHEBI:30413"/>
    </ligand>
    <ligandPart>
        <name>Fe</name>
        <dbReference type="ChEBI" id="CHEBI:18248"/>
    </ligandPart>
</feature>
<dbReference type="Proteomes" id="UP000298327">
    <property type="component" value="Unassembled WGS sequence"/>
</dbReference>
<accession>A0A4Y9XR14</accession>
<evidence type="ECO:0000256" key="6">
    <source>
        <dbReference type="ARBA" id="ARBA00023015"/>
    </source>
</evidence>
<comment type="catalytic activity">
    <reaction evidence="8">
        <text>L-lysyl(27)-[histone H3] + 3 S-adenosyl-L-methionine = N(6),N(6),N(6)-trimethyl-L-lysyl(27)-[histone H3] + 3 S-adenosyl-L-homocysteine + 3 H(+)</text>
        <dbReference type="Rhea" id="RHEA:60292"/>
        <dbReference type="Rhea" id="RHEA-COMP:15535"/>
        <dbReference type="Rhea" id="RHEA-COMP:15548"/>
        <dbReference type="ChEBI" id="CHEBI:15378"/>
        <dbReference type="ChEBI" id="CHEBI:29969"/>
        <dbReference type="ChEBI" id="CHEBI:57856"/>
        <dbReference type="ChEBI" id="CHEBI:59789"/>
        <dbReference type="ChEBI" id="CHEBI:61961"/>
        <dbReference type="EC" id="2.1.1.356"/>
    </reaction>
</comment>
<dbReference type="PANTHER" id="PTHR45747">
    <property type="entry name" value="HISTONE-LYSINE N-METHYLTRANSFERASE E(Z)"/>
    <property type="match status" value="1"/>
</dbReference>
<keyword evidence="5 9" id="KW-0408">Iron</keyword>
<dbReference type="SMART" id="SM00317">
    <property type="entry name" value="SET"/>
    <property type="match status" value="1"/>
</dbReference>
<proteinExistence type="predicted"/>
<dbReference type="InterPro" id="IPR041355">
    <property type="entry name" value="Pre-SET_CXC"/>
</dbReference>
<keyword evidence="7" id="KW-0804">Transcription</keyword>
<evidence type="ECO:0000259" key="11">
    <source>
        <dbReference type="PROSITE" id="PS51633"/>
    </source>
</evidence>
<dbReference type="Pfam" id="PF00856">
    <property type="entry name" value="SET"/>
    <property type="match status" value="1"/>
</dbReference>
<keyword evidence="3" id="KW-0949">S-adenosyl-L-methionine</keyword>
<dbReference type="InterPro" id="IPR001128">
    <property type="entry name" value="Cyt_P450"/>
</dbReference>
<dbReference type="PROSITE" id="PS00086">
    <property type="entry name" value="CYTOCHROME_P450"/>
    <property type="match status" value="1"/>
</dbReference>
<dbReference type="GO" id="GO:0020037">
    <property type="term" value="F:heme binding"/>
    <property type="evidence" value="ECO:0007669"/>
    <property type="project" value="InterPro"/>
</dbReference>